<evidence type="ECO:0000313" key="2">
    <source>
        <dbReference type="EMBL" id="AOM64529.1"/>
    </source>
</evidence>
<dbReference type="AlphaFoldDB" id="A0A1C9C829"/>
<name>A0A1C9C829_9FLOR</name>
<feature type="transmembrane region" description="Helical" evidence="1">
    <location>
        <begin position="203"/>
        <end position="224"/>
    </location>
</feature>
<organism evidence="2">
    <name type="scientific">Riquetophycus sp</name>
    <dbReference type="NCBI Taxonomy" id="1897556"/>
    <lineage>
        <taxon>Eukaryota</taxon>
        <taxon>Rhodophyta</taxon>
        <taxon>Florideophyceae</taxon>
        <taxon>Rhodymeniophycidae</taxon>
        <taxon>Peyssonneliales</taxon>
        <taxon>Peyssonneliaceae</taxon>
        <taxon>Riquetophycus</taxon>
    </lineage>
</organism>
<sequence>MFNNIFQPLFFNQYIISPRTWLHTIPYNMKVYLILVYLFFLPYLHDIYIIISIILYLLIIRNLALPQKHIFHLKHIVIIVSTIFLHNYILNIDKQGMNYANTIVVYHKLPISIFYSIPIYIFRSTIIYIIYISLLKILYSTTKYENIIKCCVKQTTYNNYQSKYTPHQNILIIILASQYIILLAQKIHLLLQAIRLRNTKSYYLYFYSLHYLLNIVILDIYNLASFIHIRKIYINYD</sequence>
<geneLocation type="plastid" evidence="2"/>
<feature type="transmembrane region" description="Helical" evidence="1">
    <location>
        <begin position="31"/>
        <end position="59"/>
    </location>
</feature>
<reference evidence="2" key="1">
    <citation type="journal article" date="2016" name="BMC Biol.">
        <title>Parallel evolution of highly conserved plastid genome architecture in red seaweeds and seed plants.</title>
        <authorList>
            <person name="Lee J."/>
            <person name="Cho C.H."/>
            <person name="Park S.I."/>
            <person name="Choi J.W."/>
            <person name="Song H.S."/>
            <person name="West J.A."/>
            <person name="Bhattacharya D."/>
            <person name="Yoon H.S."/>
        </authorList>
    </citation>
    <scope>NUCLEOTIDE SEQUENCE</scope>
</reference>
<proteinExistence type="predicted"/>
<keyword evidence="2" id="KW-0934">Plastid</keyword>
<feature type="transmembrane region" description="Helical" evidence="1">
    <location>
        <begin position="109"/>
        <end position="134"/>
    </location>
</feature>
<dbReference type="EMBL" id="KX284710">
    <property type="protein sequence ID" value="AOM64529.1"/>
    <property type="molecule type" value="Genomic_DNA"/>
</dbReference>
<gene>
    <name evidence="2" type="primary">orf237</name>
    <name evidence="2" type="ORF">Riqu_050</name>
</gene>
<protein>
    <submittedName>
        <fullName evidence="2">Uncharacterized protein</fullName>
    </submittedName>
</protein>
<keyword evidence="1" id="KW-0472">Membrane</keyword>
<evidence type="ECO:0000256" key="1">
    <source>
        <dbReference type="SAM" id="Phobius"/>
    </source>
</evidence>
<keyword evidence="1" id="KW-1133">Transmembrane helix</keyword>
<feature type="transmembrane region" description="Helical" evidence="1">
    <location>
        <begin position="71"/>
        <end position="89"/>
    </location>
</feature>
<accession>A0A1C9C829</accession>
<feature type="transmembrane region" description="Helical" evidence="1">
    <location>
        <begin position="170"/>
        <end position="191"/>
    </location>
</feature>
<keyword evidence="1" id="KW-0812">Transmembrane</keyword>